<organism evidence="1 2">
    <name type="scientific">Desulfocurvibacter africanus subsp. africanus str. Walvis Bay</name>
    <dbReference type="NCBI Taxonomy" id="690850"/>
    <lineage>
        <taxon>Bacteria</taxon>
        <taxon>Pseudomonadati</taxon>
        <taxon>Thermodesulfobacteriota</taxon>
        <taxon>Desulfovibrionia</taxon>
        <taxon>Desulfovibrionales</taxon>
        <taxon>Desulfovibrionaceae</taxon>
        <taxon>Desulfocurvibacter</taxon>
    </lineage>
</organism>
<name>F3YX84_DESAF</name>
<proteinExistence type="predicted"/>
<sequence>MTPDITSARNLPSRSKLYSRRQLLEITGVGEVRLTEILELGWIDPIMAGNDEPLFLVRDVYRIGKLQRIATDFDVCLTGASIIVDLLDRIETLEKRVEELRRLL</sequence>
<dbReference type="Proteomes" id="UP000007844">
    <property type="component" value="Chromosome"/>
</dbReference>
<evidence type="ECO:0000313" key="2">
    <source>
        <dbReference type="Proteomes" id="UP000007844"/>
    </source>
</evidence>
<gene>
    <name evidence="1" type="ORF">Desaf_2256</name>
</gene>
<dbReference type="Pfam" id="PF13591">
    <property type="entry name" value="MerR_2"/>
    <property type="match status" value="1"/>
</dbReference>
<accession>F3YX84</accession>
<dbReference type="RefSeq" id="WP_005984797.1">
    <property type="nucleotide sequence ID" value="NC_016629.1"/>
</dbReference>
<reference evidence="1 2" key="1">
    <citation type="journal article" date="2011" name="J. Bacteriol.">
        <title>Genome sequence of the mercury-methylating and pleomorphic Desulfovibrio africanus Strain Walvis Bay.</title>
        <authorList>
            <person name="Brown S.D."/>
            <person name="Wall J.D."/>
            <person name="Kucken A.M."/>
            <person name="Gilmour C.C."/>
            <person name="Podar M."/>
            <person name="Brandt C.C."/>
            <person name="Teshima H."/>
            <person name="Detter J.C."/>
            <person name="Han C.S."/>
            <person name="Land M.L."/>
            <person name="Lucas S."/>
            <person name="Han J."/>
            <person name="Pennacchio L."/>
            <person name="Nolan M."/>
            <person name="Pitluck S."/>
            <person name="Woyke T."/>
            <person name="Goodwin L."/>
            <person name="Palumbo A.V."/>
            <person name="Elias D.A."/>
        </authorList>
    </citation>
    <scope>NUCLEOTIDE SEQUENCE [LARGE SCALE GENOMIC DNA]</scope>
    <source>
        <strain evidence="1 2">Walvis Bay</strain>
    </source>
</reference>
<dbReference type="Gene3D" id="1.10.1660.10">
    <property type="match status" value="1"/>
</dbReference>
<dbReference type="eggNOG" id="COG0789">
    <property type="taxonomic scope" value="Bacteria"/>
</dbReference>
<dbReference type="HOGENOM" id="CLU_168853_0_0_7"/>
<evidence type="ECO:0000313" key="1">
    <source>
        <dbReference type="EMBL" id="EGJ50582.1"/>
    </source>
</evidence>
<dbReference type="STRING" id="690850.Desaf_2256"/>
<dbReference type="KEGG" id="daf:Desaf_2256"/>
<dbReference type="EMBL" id="CP003221">
    <property type="protein sequence ID" value="EGJ50582.1"/>
    <property type="molecule type" value="Genomic_DNA"/>
</dbReference>
<keyword evidence="2" id="KW-1185">Reference proteome</keyword>
<dbReference type="AlphaFoldDB" id="F3YX84"/>
<protein>
    <recommendedName>
        <fullName evidence="3">MerR family transcriptional regulator</fullName>
    </recommendedName>
</protein>
<evidence type="ECO:0008006" key="3">
    <source>
        <dbReference type="Google" id="ProtNLM"/>
    </source>
</evidence>